<evidence type="ECO:0000256" key="2">
    <source>
        <dbReference type="ARBA" id="ARBA00023125"/>
    </source>
</evidence>
<keyword evidence="1" id="KW-0805">Transcription regulation</keyword>
<evidence type="ECO:0000256" key="1">
    <source>
        <dbReference type="ARBA" id="ARBA00023015"/>
    </source>
</evidence>
<dbReference type="InterPro" id="IPR039422">
    <property type="entry name" value="MarR/SlyA-like"/>
</dbReference>
<dbReference type="InterPro" id="IPR036390">
    <property type="entry name" value="WH_DNA-bd_sf"/>
</dbReference>
<sequence>MPEPEHEVAPARDQPTAAVWRSMVALVFDRRDDWRRSVAAATGLPFSRIRILRRVADRAMPLKELAAITGMDAPATSVAVTDLEDAGLVRREQVDGDRRCKQVTITDAGRAVLSTVAEVDDPPPPGLRNLDDADLEHLRRLLTRITEG</sequence>
<keyword evidence="3" id="KW-0804">Transcription</keyword>
<reference evidence="5 6" key="1">
    <citation type="submission" date="2017-01" db="EMBL/GenBank/DDBJ databases">
        <authorList>
            <person name="Mah S.A."/>
            <person name="Swanson W.J."/>
            <person name="Moy G.W."/>
            <person name="Vacquier V.D."/>
        </authorList>
    </citation>
    <scope>NUCLEOTIDE SEQUENCE [LARGE SCALE GENOMIC DNA]</scope>
    <source>
        <strain evidence="5 6">CPCC 203464</strain>
    </source>
</reference>
<dbReference type="PANTHER" id="PTHR33164:SF64">
    <property type="entry name" value="TRANSCRIPTIONAL REGULATOR SLYA"/>
    <property type="match status" value="1"/>
</dbReference>
<dbReference type="Pfam" id="PF12802">
    <property type="entry name" value="MarR_2"/>
    <property type="match status" value="1"/>
</dbReference>
<feature type="domain" description="HTH marR-type" evidence="4">
    <location>
        <begin position="16"/>
        <end position="147"/>
    </location>
</feature>
<dbReference type="RefSeq" id="WP_076477005.1">
    <property type="nucleotide sequence ID" value="NZ_FTNT01000002.1"/>
</dbReference>
<gene>
    <name evidence="5" type="ORF">SAMN05445060_0964</name>
</gene>
<organism evidence="5 6">
    <name type="scientific">Williamsia sterculiae</name>
    <dbReference type="NCBI Taxonomy" id="1344003"/>
    <lineage>
        <taxon>Bacteria</taxon>
        <taxon>Bacillati</taxon>
        <taxon>Actinomycetota</taxon>
        <taxon>Actinomycetes</taxon>
        <taxon>Mycobacteriales</taxon>
        <taxon>Nocardiaceae</taxon>
        <taxon>Williamsia</taxon>
    </lineage>
</organism>
<dbReference type="PROSITE" id="PS50995">
    <property type="entry name" value="HTH_MARR_2"/>
    <property type="match status" value="1"/>
</dbReference>
<dbReference type="EMBL" id="FTNT01000002">
    <property type="protein sequence ID" value="SIR80110.1"/>
    <property type="molecule type" value="Genomic_DNA"/>
</dbReference>
<dbReference type="GO" id="GO:0006950">
    <property type="term" value="P:response to stress"/>
    <property type="evidence" value="ECO:0007669"/>
    <property type="project" value="TreeGrafter"/>
</dbReference>
<dbReference type="STRING" id="1344003.SAMN05445060_0964"/>
<dbReference type="OrthoDB" id="8635520at2"/>
<dbReference type="InterPro" id="IPR000835">
    <property type="entry name" value="HTH_MarR-typ"/>
</dbReference>
<dbReference type="Gene3D" id="1.10.10.10">
    <property type="entry name" value="Winged helix-like DNA-binding domain superfamily/Winged helix DNA-binding domain"/>
    <property type="match status" value="1"/>
</dbReference>
<dbReference type="AlphaFoldDB" id="A0A1N7DWB3"/>
<dbReference type="PANTHER" id="PTHR33164">
    <property type="entry name" value="TRANSCRIPTIONAL REGULATOR, MARR FAMILY"/>
    <property type="match status" value="1"/>
</dbReference>
<dbReference type="InterPro" id="IPR011991">
    <property type="entry name" value="ArsR-like_HTH"/>
</dbReference>
<name>A0A1N7DWB3_9NOCA</name>
<evidence type="ECO:0000256" key="3">
    <source>
        <dbReference type="ARBA" id="ARBA00023163"/>
    </source>
</evidence>
<accession>A0A1N7DWB3</accession>
<dbReference type="Proteomes" id="UP000186218">
    <property type="component" value="Unassembled WGS sequence"/>
</dbReference>
<dbReference type="GO" id="GO:0003677">
    <property type="term" value="F:DNA binding"/>
    <property type="evidence" value="ECO:0007669"/>
    <property type="project" value="UniProtKB-KW"/>
</dbReference>
<keyword evidence="6" id="KW-1185">Reference proteome</keyword>
<protein>
    <submittedName>
        <fullName evidence="5">Transcriptional regulator, MarR family</fullName>
    </submittedName>
</protein>
<proteinExistence type="predicted"/>
<dbReference type="CDD" id="cd00090">
    <property type="entry name" value="HTH_ARSR"/>
    <property type="match status" value="1"/>
</dbReference>
<dbReference type="PRINTS" id="PR00598">
    <property type="entry name" value="HTHMARR"/>
</dbReference>
<evidence type="ECO:0000313" key="5">
    <source>
        <dbReference type="EMBL" id="SIR80110.1"/>
    </source>
</evidence>
<dbReference type="GO" id="GO:0003700">
    <property type="term" value="F:DNA-binding transcription factor activity"/>
    <property type="evidence" value="ECO:0007669"/>
    <property type="project" value="InterPro"/>
</dbReference>
<dbReference type="SMART" id="SM00347">
    <property type="entry name" value="HTH_MARR"/>
    <property type="match status" value="1"/>
</dbReference>
<evidence type="ECO:0000259" key="4">
    <source>
        <dbReference type="PROSITE" id="PS50995"/>
    </source>
</evidence>
<keyword evidence="2" id="KW-0238">DNA-binding</keyword>
<dbReference type="InterPro" id="IPR036388">
    <property type="entry name" value="WH-like_DNA-bd_sf"/>
</dbReference>
<dbReference type="SUPFAM" id="SSF46785">
    <property type="entry name" value="Winged helix' DNA-binding domain"/>
    <property type="match status" value="1"/>
</dbReference>
<evidence type="ECO:0000313" key="6">
    <source>
        <dbReference type="Proteomes" id="UP000186218"/>
    </source>
</evidence>